<evidence type="ECO:0000313" key="5">
    <source>
        <dbReference type="Proteomes" id="UP000663792"/>
    </source>
</evidence>
<comment type="caution">
    <text evidence="4">The sequence shown here is derived from an EMBL/GenBank/DDBJ whole genome shotgun (WGS) entry which is preliminary data.</text>
</comment>
<dbReference type="Gene3D" id="3.10.50.10">
    <property type="match status" value="1"/>
</dbReference>
<gene>
    <name evidence="4" type="ORF">JL106_07075</name>
</gene>
<dbReference type="InterPro" id="IPR017853">
    <property type="entry name" value="GH"/>
</dbReference>
<proteinExistence type="predicted"/>
<dbReference type="InterPro" id="IPR011583">
    <property type="entry name" value="Chitinase_II/V-like_cat"/>
</dbReference>
<dbReference type="EMBL" id="JAERWK010000008">
    <property type="protein sequence ID" value="MBM9467046.1"/>
    <property type="molecule type" value="Genomic_DNA"/>
</dbReference>
<dbReference type="RefSeq" id="WP_205259968.1">
    <property type="nucleotide sequence ID" value="NZ_JAERWK010000008.1"/>
</dbReference>
<dbReference type="SMART" id="SM00636">
    <property type="entry name" value="Glyco_18"/>
    <property type="match status" value="1"/>
</dbReference>
<dbReference type="PANTHER" id="PTHR46066">
    <property type="entry name" value="CHITINASE DOMAIN-CONTAINING PROTEIN 1 FAMILY MEMBER"/>
    <property type="match status" value="1"/>
</dbReference>
<sequence>MTSGTNARTVPPRPGTAPVPPESNLPRAPVAPVPQDWSPGGTGALTDGAGPRGADRDGGRSSRRPSRWIAWLLALALALIAGWWAHGLLAAGPAVATSWRPYVVGAIPYWDQESALRSMEANRGRLDAVSPWSYEVLPDGAITLQHQLDPVAERAAVDRARRAGMQIVPSVANTTDGLWNEQTIGAILADDELRRAHVQSLVDLAVTEDLHGLQIDYENLRRKDQTGFSAFVTDLGAALHEADKQLFVTVHVKETDAGYDERNAAQDYAVIGAVADRVTLMAYDWHWESSEPGAIAPYDWVDRVVQYAVDRIPPHKLLLGIGLFGYDWPESGPARNLTWVQIAELAGQVGAGESWDVGTQSPWLTYRAGDGSMRTVWYENARSVQYKYDVARRYDLGGIAWWRLGGEDPSIWSLPAADR</sequence>
<dbReference type="SUPFAM" id="SSF51445">
    <property type="entry name" value="(Trans)glycosidases"/>
    <property type="match status" value="1"/>
</dbReference>
<keyword evidence="2" id="KW-0812">Transmembrane</keyword>
<feature type="transmembrane region" description="Helical" evidence="2">
    <location>
        <begin position="68"/>
        <end position="85"/>
    </location>
</feature>
<dbReference type="GO" id="GO:0005975">
    <property type="term" value="P:carbohydrate metabolic process"/>
    <property type="evidence" value="ECO:0007669"/>
    <property type="project" value="InterPro"/>
</dbReference>
<dbReference type="GO" id="GO:0008061">
    <property type="term" value="F:chitin binding"/>
    <property type="evidence" value="ECO:0007669"/>
    <property type="project" value="InterPro"/>
</dbReference>
<evidence type="ECO:0000256" key="2">
    <source>
        <dbReference type="SAM" id="Phobius"/>
    </source>
</evidence>
<dbReference type="PROSITE" id="PS51910">
    <property type="entry name" value="GH18_2"/>
    <property type="match status" value="1"/>
</dbReference>
<keyword evidence="5" id="KW-1185">Reference proteome</keyword>
<dbReference type="InterPro" id="IPR001223">
    <property type="entry name" value="Glyco_hydro18_cat"/>
</dbReference>
<keyword evidence="2" id="KW-0472">Membrane</keyword>
<feature type="region of interest" description="Disordered" evidence="1">
    <location>
        <begin position="1"/>
        <end position="63"/>
    </location>
</feature>
<feature type="compositionally biased region" description="Pro residues" evidence="1">
    <location>
        <begin position="11"/>
        <end position="23"/>
    </location>
</feature>
<dbReference type="Gene3D" id="3.20.20.80">
    <property type="entry name" value="Glycosidases"/>
    <property type="match status" value="1"/>
</dbReference>
<dbReference type="InterPro" id="IPR029070">
    <property type="entry name" value="Chitinase_insertion_sf"/>
</dbReference>
<protein>
    <recommendedName>
        <fullName evidence="3">GH18 domain-containing protein</fullName>
    </recommendedName>
</protein>
<keyword evidence="2" id="KW-1133">Transmembrane helix</keyword>
<evidence type="ECO:0000259" key="3">
    <source>
        <dbReference type="PROSITE" id="PS51910"/>
    </source>
</evidence>
<dbReference type="PANTHER" id="PTHR46066:SF2">
    <property type="entry name" value="CHITINASE DOMAIN-CONTAINING PROTEIN 1"/>
    <property type="match status" value="1"/>
</dbReference>
<organism evidence="4 5">
    <name type="scientific">Nakamurella leprariae</name>
    <dbReference type="NCBI Taxonomy" id="2803911"/>
    <lineage>
        <taxon>Bacteria</taxon>
        <taxon>Bacillati</taxon>
        <taxon>Actinomycetota</taxon>
        <taxon>Actinomycetes</taxon>
        <taxon>Nakamurellales</taxon>
        <taxon>Nakamurellaceae</taxon>
        <taxon>Nakamurella</taxon>
    </lineage>
</organism>
<evidence type="ECO:0000256" key="1">
    <source>
        <dbReference type="SAM" id="MobiDB-lite"/>
    </source>
</evidence>
<name>A0A938YCG2_9ACTN</name>
<dbReference type="AlphaFoldDB" id="A0A938YCG2"/>
<accession>A0A938YCG2</accession>
<reference evidence="4" key="1">
    <citation type="submission" date="2021-01" db="EMBL/GenBank/DDBJ databases">
        <title>YIM 132084 draft genome.</title>
        <authorList>
            <person name="An D."/>
        </authorList>
    </citation>
    <scope>NUCLEOTIDE SEQUENCE</scope>
    <source>
        <strain evidence="4">YIM 132084</strain>
    </source>
</reference>
<feature type="domain" description="GH18" evidence="3">
    <location>
        <begin position="101"/>
        <end position="419"/>
    </location>
</feature>
<dbReference type="Pfam" id="PF00704">
    <property type="entry name" value="Glyco_hydro_18"/>
    <property type="match status" value="1"/>
</dbReference>
<evidence type="ECO:0000313" key="4">
    <source>
        <dbReference type="EMBL" id="MBM9467046.1"/>
    </source>
</evidence>
<dbReference type="Proteomes" id="UP000663792">
    <property type="component" value="Unassembled WGS sequence"/>
</dbReference>